<gene>
    <name evidence="2" type="ordered locus">Plav_1116</name>
</gene>
<evidence type="ECO:0000313" key="2">
    <source>
        <dbReference type="EMBL" id="ABS62737.1"/>
    </source>
</evidence>
<dbReference type="KEGG" id="pla:Plav_1116"/>
<protein>
    <recommendedName>
        <fullName evidence="4">Methyltransferase type 11</fullName>
    </recommendedName>
</protein>
<sequence>MSKSTLVNLATVGSDELQAMPVAVFTAGLEQMSAEAIVRFRRMRKLSAPHRSALEKYLVENPSKRPGGAAGADSTGGRGGKGGAEEEKEAQKKKRGGEAGFGMELLLRVIAWWEGMDTDDVARAKGIKRRKRKKPAPAPQQKVSPAAAARPAPEEETPPLGRVELIQKLWGEGFSLPGGASFALRVAAPITLSSSGRYLDLTPGLGGGMRAIAKASGATILGIEADGELAAAAQLLSEQAGMGTVAPVRAVGPDGLGPEDFEPAGGYAAIFMREAMFAVEDKERMLDELQRALSDEGSLVLTDFVLADGIGIETEEDETISAWRAAEGHVAHPWTQAEYRAALGASGYKLERMSDLTSVYLPLIQTGWRQLHDCLQNAKLPPESATTLMHEGSVWLARSRALEPGPLRLVHIHAVRAPLPNGDEHTIDEAELADG</sequence>
<evidence type="ECO:0000313" key="3">
    <source>
        <dbReference type="Proteomes" id="UP000006377"/>
    </source>
</evidence>
<evidence type="ECO:0000256" key="1">
    <source>
        <dbReference type="SAM" id="MobiDB-lite"/>
    </source>
</evidence>
<organism evidence="2 3">
    <name type="scientific">Parvibaculum lavamentivorans (strain DS-1 / DSM 13023 / NCIMB 13966)</name>
    <dbReference type="NCBI Taxonomy" id="402881"/>
    <lineage>
        <taxon>Bacteria</taxon>
        <taxon>Pseudomonadati</taxon>
        <taxon>Pseudomonadota</taxon>
        <taxon>Alphaproteobacteria</taxon>
        <taxon>Hyphomicrobiales</taxon>
        <taxon>Parvibaculaceae</taxon>
        <taxon>Parvibaculum</taxon>
    </lineage>
</organism>
<feature type="compositionally biased region" description="Low complexity" evidence="1">
    <location>
        <begin position="139"/>
        <end position="151"/>
    </location>
</feature>
<accession>A7HS54</accession>
<proteinExistence type="predicted"/>
<dbReference type="CDD" id="cd02440">
    <property type="entry name" value="AdoMet_MTases"/>
    <property type="match status" value="1"/>
</dbReference>
<feature type="region of interest" description="Disordered" evidence="1">
    <location>
        <begin position="124"/>
        <end position="159"/>
    </location>
</feature>
<feature type="compositionally biased region" description="Gly residues" evidence="1">
    <location>
        <begin position="68"/>
        <end position="82"/>
    </location>
</feature>
<dbReference type="HOGENOM" id="CLU_629836_0_0_5"/>
<name>A7HS54_PARL1</name>
<dbReference type="STRING" id="402881.Plav_1116"/>
<dbReference type="Proteomes" id="UP000006377">
    <property type="component" value="Chromosome"/>
</dbReference>
<dbReference type="eggNOG" id="COG2230">
    <property type="taxonomic scope" value="Bacteria"/>
</dbReference>
<dbReference type="Pfam" id="PF13489">
    <property type="entry name" value="Methyltransf_23"/>
    <property type="match status" value="1"/>
</dbReference>
<dbReference type="AlphaFoldDB" id="A7HS54"/>
<feature type="compositionally biased region" description="Basic residues" evidence="1">
    <location>
        <begin position="125"/>
        <end position="135"/>
    </location>
</feature>
<reference evidence="2 3" key="1">
    <citation type="journal article" date="2011" name="Stand. Genomic Sci.">
        <title>Complete genome sequence of Parvibaculum lavamentivorans type strain (DS-1(T)).</title>
        <authorList>
            <person name="Schleheck D."/>
            <person name="Weiss M."/>
            <person name="Pitluck S."/>
            <person name="Bruce D."/>
            <person name="Land M.L."/>
            <person name="Han S."/>
            <person name="Saunders E."/>
            <person name="Tapia R."/>
            <person name="Detter C."/>
            <person name="Brettin T."/>
            <person name="Han J."/>
            <person name="Woyke T."/>
            <person name="Goodwin L."/>
            <person name="Pennacchio L."/>
            <person name="Nolan M."/>
            <person name="Cook A.M."/>
            <person name="Kjelleberg S."/>
            <person name="Thomas T."/>
        </authorList>
    </citation>
    <scope>NUCLEOTIDE SEQUENCE [LARGE SCALE GENOMIC DNA]</scope>
    <source>
        <strain evidence="3">DS-1 / DSM 13023 / NCIMB 13966</strain>
    </source>
</reference>
<dbReference type="SUPFAM" id="SSF53335">
    <property type="entry name" value="S-adenosyl-L-methionine-dependent methyltransferases"/>
    <property type="match status" value="1"/>
</dbReference>
<dbReference type="Gene3D" id="3.40.50.150">
    <property type="entry name" value="Vaccinia Virus protein VP39"/>
    <property type="match status" value="1"/>
</dbReference>
<feature type="region of interest" description="Disordered" evidence="1">
    <location>
        <begin position="57"/>
        <end position="96"/>
    </location>
</feature>
<dbReference type="RefSeq" id="WP_012109994.1">
    <property type="nucleotide sequence ID" value="NC_009719.1"/>
</dbReference>
<evidence type="ECO:0008006" key="4">
    <source>
        <dbReference type="Google" id="ProtNLM"/>
    </source>
</evidence>
<dbReference type="InterPro" id="IPR029063">
    <property type="entry name" value="SAM-dependent_MTases_sf"/>
</dbReference>
<keyword evidence="3" id="KW-1185">Reference proteome</keyword>
<dbReference type="OrthoDB" id="7856199at2"/>
<dbReference type="EMBL" id="CP000774">
    <property type="protein sequence ID" value="ABS62737.1"/>
    <property type="molecule type" value="Genomic_DNA"/>
</dbReference>